<sequence length="454" mass="49609">MTAQTADKFAFTPWNATRFFVPLFLQAASQSLTYPLVGVVVAHGLHGAREFSAFSQGFMLMFLIGTLGFGLVTTGMVYAKDRLGYLRFRRVNALVMLIISALQCALALPGIAPFVFGRLLGLEGVQLDIARWSMLFGLPAQLAFLLRNVPQVLLYNDHATGRANLATILRIALTALLAPLFHLLGLVGWVWGCVCLTLPVFLESFLMDCFARPYLRRLPMILRDGEKATVGRIFLFNIPLSLGGTLLSLSVFMLNAIINRTDNGASMLAVHLVAIGLINPVSFGALRNQAVAIGFPQRDLRDQRTFLFALATGVVLAALLLPLTIPAVGDWYFCAIQNLSPHEGDLARQVIWWAFPFLLFQAVRGHAEGLAAYRHRPNAVLAGQAVFFGVLVSVLITLFHFGVSGHVMGIIALLCASVATFLTIRLGLALAWIEDDPDFPKGPSSSHPSTWPHR</sequence>
<comment type="caution">
    <text evidence="2">The sequence shown here is derived from an EMBL/GenBank/DDBJ whole genome shotgun (WGS) entry which is preliminary data.</text>
</comment>
<feature type="transmembrane region" description="Helical" evidence="1">
    <location>
        <begin position="379"/>
        <end position="401"/>
    </location>
</feature>
<feature type="transmembrane region" description="Helical" evidence="1">
    <location>
        <begin position="407"/>
        <end position="433"/>
    </location>
</feature>
<feature type="transmembrane region" description="Helical" evidence="1">
    <location>
        <begin position="167"/>
        <end position="183"/>
    </location>
</feature>
<dbReference type="AlphaFoldDB" id="A0A9D1T2J5"/>
<feature type="transmembrane region" description="Helical" evidence="1">
    <location>
        <begin position="129"/>
        <end position="146"/>
    </location>
</feature>
<keyword evidence="1" id="KW-0812">Transmembrane</keyword>
<feature type="transmembrane region" description="Helical" evidence="1">
    <location>
        <begin position="232"/>
        <end position="258"/>
    </location>
</feature>
<proteinExistence type="predicted"/>
<accession>A0A9D1T2J5</accession>
<feature type="transmembrane region" description="Helical" evidence="1">
    <location>
        <begin position="264"/>
        <end position="286"/>
    </location>
</feature>
<protein>
    <submittedName>
        <fullName evidence="2">Uncharacterized protein</fullName>
    </submittedName>
</protein>
<organism evidence="2 3">
    <name type="scientific">Candidatus Spyradenecus faecavium</name>
    <dbReference type="NCBI Taxonomy" id="2840947"/>
    <lineage>
        <taxon>Bacteria</taxon>
        <taxon>Pseudomonadati</taxon>
        <taxon>Lentisphaerota</taxon>
        <taxon>Lentisphaeria</taxon>
        <taxon>Lentisphaerales</taxon>
        <taxon>Lentisphaeraceae</taxon>
        <taxon>Lentisphaeraceae incertae sedis</taxon>
        <taxon>Candidatus Spyradenecus</taxon>
    </lineage>
</organism>
<evidence type="ECO:0000313" key="2">
    <source>
        <dbReference type="EMBL" id="HIV09056.1"/>
    </source>
</evidence>
<evidence type="ECO:0000256" key="1">
    <source>
        <dbReference type="SAM" id="Phobius"/>
    </source>
</evidence>
<keyword evidence="1" id="KW-1133">Transmembrane helix</keyword>
<evidence type="ECO:0000313" key="3">
    <source>
        <dbReference type="Proteomes" id="UP000886845"/>
    </source>
</evidence>
<reference evidence="2" key="2">
    <citation type="journal article" date="2021" name="PeerJ">
        <title>Extensive microbial diversity within the chicken gut microbiome revealed by metagenomics and culture.</title>
        <authorList>
            <person name="Gilroy R."/>
            <person name="Ravi A."/>
            <person name="Getino M."/>
            <person name="Pursley I."/>
            <person name="Horton D.L."/>
            <person name="Alikhan N.F."/>
            <person name="Baker D."/>
            <person name="Gharbi K."/>
            <person name="Hall N."/>
            <person name="Watson M."/>
            <person name="Adriaenssens E.M."/>
            <person name="Foster-Nyarko E."/>
            <person name="Jarju S."/>
            <person name="Secka A."/>
            <person name="Antonio M."/>
            <person name="Oren A."/>
            <person name="Chaudhuri R.R."/>
            <person name="La Ragione R."/>
            <person name="Hildebrand F."/>
            <person name="Pallen M.J."/>
        </authorList>
    </citation>
    <scope>NUCLEOTIDE SEQUENCE</scope>
    <source>
        <strain evidence="2">35461</strain>
    </source>
</reference>
<name>A0A9D1T2J5_9BACT</name>
<feature type="transmembrane region" description="Helical" evidence="1">
    <location>
        <begin position="189"/>
        <end position="211"/>
    </location>
</feature>
<gene>
    <name evidence="2" type="ORF">IAC79_02940</name>
</gene>
<keyword evidence="1" id="KW-0472">Membrane</keyword>
<dbReference type="Proteomes" id="UP000886845">
    <property type="component" value="Unassembled WGS sequence"/>
</dbReference>
<feature type="transmembrane region" description="Helical" evidence="1">
    <location>
        <begin position="306"/>
        <end position="329"/>
    </location>
</feature>
<feature type="transmembrane region" description="Helical" evidence="1">
    <location>
        <begin position="91"/>
        <end position="117"/>
    </location>
</feature>
<reference evidence="2" key="1">
    <citation type="submission" date="2020-10" db="EMBL/GenBank/DDBJ databases">
        <authorList>
            <person name="Gilroy R."/>
        </authorList>
    </citation>
    <scope>NUCLEOTIDE SEQUENCE</scope>
    <source>
        <strain evidence="2">35461</strain>
    </source>
</reference>
<feature type="transmembrane region" description="Helical" evidence="1">
    <location>
        <begin position="58"/>
        <end position="79"/>
    </location>
</feature>
<dbReference type="EMBL" id="DVOR01000094">
    <property type="protein sequence ID" value="HIV09056.1"/>
    <property type="molecule type" value="Genomic_DNA"/>
</dbReference>